<dbReference type="EMBL" id="MDYQ01000009">
    <property type="protein sequence ID" value="PRP88591.1"/>
    <property type="molecule type" value="Genomic_DNA"/>
</dbReference>
<dbReference type="AlphaFoldDB" id="A0A2P6NXA8"/>
<sequence>MAQSVARSAVNRKVPGSSPGRSDYFFPQAENTRPKLNHSKTVFREIKKTSATIFSAKVTSSGSQKMFKVHR</sequence>
<evidence type="ECO:0000256" key="1">
    <source>
        <dbReference type="SAM" id="MobiDB-lite"/>
    </source>
</evidence>
<evidence type="ECO:0000313" key="2">
    <source>
        <dbReference type="EMBL" id="PRP88591.1"/>
    </source>
</evidence>
<dbReference type="InParanoid" id="A0A2P6NXA8"/>
<name>A0A2P6NXA8_9EUKA</name>
<feature type="region of interest" description="Disordered" evidence="1">
    <location>
        <begin position="1"/>
        <end position="31"/>
    </location>
</feature>
<dbReference type="AntiFam" id="ANF00010">
    <property type="entry name" value="tRNA translation"/>
</dbReference>
<dbReference type="Proteomes" id="UP000241769">
    <property type="component" value="Unassembled WGS sequence"/>
</dbReference>
<organism evidence="2 3">
    <name type="scientific">Planoprotostelium fungivorum</name>
    <dbReference type="NCBI Taxonomy" id="1890364"/>
    <lineage>
        <taxon>Eukaryota</taxon>
        <taxon>Amoebozoa</taxon>
        <taxon>Evosea</taxon>
        <taxon>Variosea</taxon>
        <taxon>Cavosteliida</taxon>
        <taxon>Cavosteliaceae</taxon>
        <taxon>Planoprotostelium</taxon>
    </lineage>
</organism>
<protein>
    <submittedName>
        <fullName evidence="2">Uncharacterized protein</fullName>
    </submittedName>
</protein>
<keyword evidence="3" id="KW-1185">Reference proteome</keyword>
<gene>
    <name evidence="2" type="ORF">PROFUN_03002</name>
</gene>
<evidence type="ECO:0000313" key="3">
    <source>
        <dbReference type="Proteomes" id="UP000241769"/>
    </source>
</evidence>
<comment type="caution">
    <text evidence="2">The sequence shown here is derived from an EMBL/GenBank/DDBJ whole genome shotgun (WGS) entry which is preliminary data.</text>
</comment>
<accession>A0A2P6NXA8</accession>
<reference evidence="2 3" key="1">
    <citation type="journal article" date="2018" name="Genome Biol. Evol.">
        <title>Multiple Roots of Fruiting Body Formation in Amoebozoa.</title>
        <authorList>
            <person name="Hillmann F."/>
            <person name="Forbes G."/>
            <person name="Novohradska S."/>
            <person name="Ferling I."/>
            <person name="Riege K."/>
            <person name="Groth M."/>
            <person name="Westermann M."/>
            <person name="Marz M."/>
            <person name="Spaller T."/>
            <person name="Winckler T."/>
            <person name="Schaap P."/>
            <person name="Glockner G."/>
        </authorList>
    </citation>
    <scope>NUCLEOTIDE SEQUENCE [LARGE SCALE GENOMIC DNA]</scope>
    <source>
        <strain evidence="2 3">Jena</strain>
    </source>
</reference>
<proteinExistence type="predicted"/>